<comment type="caution">
    <text evidence="1">The sequence shown here is derived from an EMBL/GenBank/DDBJ whole genome shotgun (WGS) entry which is preliminary data.</text>
</comment>
<sequence length="107" mass="12002">MKKLFQILRTYLAVAFILSTIIYIVATAHALIKDTMPTVNVFFVIEYICSIIKGALLLVPIVAVIHAATLCCKSLVKDFKESDKKGKIVIIVICTMVFIRKLLIWTS</sequence>
<reference evidence="1 2" key="1">
    <citation type="submission" date="2019-04" db="EMBL/GenBank/DDBJ databases">
        <title>Genome sequencing of Clostridium botulinum Groups I-IV and Clostridium butyricum.</title>
        <authorList>
            <person name="Brunt J."/>
            <person name="Van Vliet A.H.M."/>
            <person name="Stringer S.C."/>
            <person name="Carter A.T."/>
            <person name="Peck M.W."/>
        </authorList>
    </citation>
    <scope>NUCLEOTIDE SEQUENCE [LARGE SCALE GENOMIC DNA]</scope>
    <source>
        <strain evidence="1 2">1605</strain>
    </source>
</reference>
<evidence type="ECO:0000313" key="2">
    <source>
        <dbReference type="Proteomes" id="UP000476820"/>
    </source>
</evidence>
<proteinExistence type="predicted"/>
<name>A0A6M0V7Z7_CLOBO</name>
<dbReference type="RefSeq" id="WP_061301879.1">
    <property type="nucleotide sequence ID" value="NZ_JACBEK010000002.1"/>
</dbReference>
<dbReference type="AlphaFoldDB" id="A0A6M0V7Z7"/>
<dbReference type="Proteomes" id="UP000476820">
    <property type="component" value="Unassembled WGS sequence"/>
</dbReference>
<dbReference type="EMBL" id="SWOV01000040">
    <property type="protein sequence ID" value="NFF88818.1"/>
    <property type="molecule type" value="Genomic_DNA"/>
</dbReference>
<evidence type="ECO:0000313" key="1">
    <source>
        <dbReference type="EMBL" id="NFF88818.1"/>
    </source>
</evidence>
<organism evidence="1 2">
    <name type="scientific">Clostridium botulinum</name>
    <dbReference type="NCBI Taxonomy" id="1491"/>
    <lineage>
        <taxon>Bacteria</taxon>
        <taxon>Bacillati</taxon>
        <taxon>Bacillota</taxon>
        <taxon>Clostridia</taxon>
        <taxon>Eubacteriales</taxon>
        <taxon>Clostridiaceae</taxon>
        <taxon>Clostridium</taxon>
    </lineage>
</organism>
<gene>
    <name evidence="1" type="ORF">FC774_13230</name>
</gene>
<protein>
    <submittedName>
        <fullName evidence="1">5'-3' nuclease</fullName>
    </submittedName>
</protein>
<accession>A0A6M0V7Z7</accession>